<evidence type="ECO:0000256" key="1">
    <source>
        <dbReference type="SAM" id="MobiDB-lite"/>
    </source>
</evidence>
<dbReference type="EMBL" id="CAJNOC010001846">
    <property type="protein sequence ID" value="CAF0895476.1"/>
    <property type="molecule type" value="Genomic_DNA"/>
</dbReference>
<evidence type="ECO:0000313" key="3">
    <source>
        <dbReference type="Proteomes" id="UP000663879"/>
    </source>
</evidence>
<organism evidence="2 3">
    <name type="scientific">Brachionus calyciflorus</name>
    <dbReference type="NCBI Taxonomy" id="104777"/>
    <lineage>
        <taxon>Eukaryota</taxon>
        <taxon>Metazoa</taxon>
        <taxon>Spiralia</taxon>
        <taxon>Gnathifera</taxon>
        <taxon>Rotifera</taxon>
        <taxon>Eurotatoria</taxon>
        <taxon>Monogononta</taxon>
        <taxon>Pseudotrocha</taxon>
        <taxon>Ploima</taxon>
        <taxon>Brachionidae</taxon>
        <taxon>Brachionus</taxon>
    </lineage>
</organism>
<proteinExistence type="predicted"/>
<comment type="caution">
    <text evidence="2">The sequence shown here is derived from an EMBL/GenBank/DDBJ whole genome shotgun (WGS) entry which is preliminary data.</text>
</comment>
<keyword evidence="3" id="KW-1185">Reference proteome</keyword>
<sequence>MIQKQHENLNTNKCSKGKNTQNDTTTPLLFTITSTQPNNNHIPSNKKKFSIDQNETNPLIEVEHDGVKVLNEIKKPVSVIKKNITDASLQSKNESESLLSLNALNKKNSNGSLTPDYEYKKKRSSTNLEVKSYKSGFHPYNISLANISGSDGKKSIPQFLINFPNITRKSSTQNLAKNLNYSHVPPKTNIQAKFYNFLERPTGWKCFLYHFTV</sequence>
<feature type="compositionally biased region" description="Polar residues" evidence="1">
    <location>
        <begin position="8"/>
        <end position="23"/>
    </location>
</feature>
<gene>
    <name evidence="2" type="ORF">OXX778_LOCUS11130</name>
</gene>
<dbReference type="AlphaFoldDB" id="A0A813Z9F9"/>
<dbReference type="OrthoDB" id="8879391at2759"/>
<feature type="region of interest" description="Disordered" evidence="1">
    <location>
        <begin position="1"/>
        <end position="25"/>
    </location>
</feature>
<dbReference type="Proteomes" id="UP000663879">
    <property type="component" value="Unassembled WGS sequence"/>
</dbReference>
<reference evidence="2" key="1">
    <citation type="submission" date="2021-02" db="EMBL/GenBank/DDBJ databases">
        <authorList>
            <person name="Nowell W R."/>
        </authorList>
    </citation>
    <scope>NUCLEOTIDE SEQUENCE</scope>
    <source>
        <strain evidence="2">Ploen Becks lab</strain>
    </source>
</reference>
<name>A0A813Z9F9_9BILA</name>
<protein>
    <submittedName>
        <fullName evidence="2">Uncharacterized protein</fullName>
    </submittedName>
</protein>
<evidence type="ECO:0000313" key="2">
    <source>
        <dbReference type="EMBL" id="CAF0895476.1"/>
    </source>
</evidence>
<accession>A0A813Z9F9</accession>